<dbReference type="InterPro" id="IPR026444">
    <property type="entry name" value="Secre_tail"/>
</dbReference>
<dbReference type="SUPFAM" id="SSF81296">
    <property type="entry name" value="E set domains"/>
    <property type="match status" value="1"/>
</dbReference>
<dbReference type="InterPro" id="IPR013783">
    <property type="entry name" value="Ig-like_fold"/>
</dbReference>
<protein>
    <recommendedName>
        <fullName evidence="1">Immunoglobulin domain-containing protein</fullName>
    </recommendedName>
</protein>
<dbReference type="PROSITE" id="PS50194">
    <property type="entry name" value="FILAMIN_REPEAT"/>
    <property type="match status" value="1"/>
</dbReference>
<name>A0ABP7PZ47_9BACT</name>
<keyword evidence="3" id="KW-1185">Reference proteome</keyword>
<feature type="domain" description="Immunoglobulin" evidence="1">
    <location>
        <begin position="691"/>
        <end position="772"/>
    </location>
</feature>
<dbReference type="EMBL" id="BAABDI010000011">
    <property type="protein sequence ID" value="GAA3973647.1"/>
    <property type="molecule type" value="Genomic_DNA"/>
</dbReference>
<sequence length="3193" mass="327354">MQRYSSSPPGPAGGRLRAGWLRVVALLLLLLLGATVRRGHGQTIARAEYFLDADPGLGAATAFVLPATPAADLPGLSATANISSLSTGFHQLGVRSQDANGTWSLTSRRAFYYEPLAASTLPNITKAEYFLDTDPGFGAATDVAIATPAADVSGLAFTPNLSSLSTGFHQLGVRTRDANGTWSLTSRRAFYYEPLAASTLPNITRVEYFLDADPGFGSATDLPVTAAPNLSGVAVTVPLGSLSAGFHTLSVRSRDAAGKWSLTSVRAFYYETSLAAAPNVNKIEYYFDADPGFGSATDVPVPTPAPDLASFSFVADASALADGAHRVFFRTRDANGKWSLVSSRSFVKNGCASSANLAAGLPGASYGIGGSVGNAPELAFNTDPAAPTIGNAPYIYSNSYIQADLGTPQTLTEIRAKFTAPTLTNLTLLVQTAPAVGGPYTTVDTYTATLAANATNAVVRTLATPATGVRALRLLLQNSASTYVITSGAGAYYFNCAGPIITGFTPTGGGPGTAVTLTGTNLSGATAVTFNGVAASAATISGNTATGLTVTAPAGGSTGPICVTTPAGTACSSASYAYPPTIATGTVSPAAFCSSTLIQVPFTTNTASYGAGNSFRFQLSDASGNFTAGSRLYGNLISSSASGGVLRDSVALRTPAGTGYRVRVVASNPATTGTDNGTNLTIYGTPAATASSNSPVAFGGTIQLVAQPTGQTGMGSYAWYVQYTSGGGTAFVGVGQTLSLPNAQPNQSGKYFVYVSSPNDCRDSASVRVLVQPNAVPVLAMSQFAFSGCAGATFNAGFSVTGNNFANGNTISAQLSDAGGSFAAPTVIGSAAFTGQGSGAISATLPTNTPTGSGYRIRLVGSNPAVTSTTDNGSNLTITTQPGATASSNSPVAFGGSIQLTAATVAGASYFWTGPGFSSGSQNPTIPNATPANSGTYTLFVTVNGCQSPGAPTSVTVNPSAQPILAVSQFGGSLCPGTGLNIGFSVTGNGFGAGNTITAQLSDASGSFAAPVAIGSVAFTGQGGGTISTVVPQGTAAGAGYRIRLVGSNPSVTSTTDNGANLTVPTTLVATAGSNSPIASGGTLQLSAGPNGAATYQWYVNYTSGGTAFISNQQNPTFNGVTPASSGFYYVYVTQGGCTDSASVRVLVSPPATTTLTLNPFSGQFCAGNLYAVTYAVGGAGLSNGTITAQLSDAGGSFAAPVVLGSVNFNGTTSGQSIGFGIPPGTVAGTGYRIRVVSTNPSLTSADNGSNLTISNLTTVVAGSNSPVASGGLIQFSSSGVPVGATIGWAGPNGFSSSQASPSIANANAANAGTYSFTASLNGCSVTRSVQVVVGAPTIVIATGTVSGSLCPGSPIAVPYSVTTGSVNGGNTFTVQLSDASGSFASPVSIGAVASAAASGTIAAIIPLSTPAGSGYRVRVVADNPAAVGSDNGSNLTVGTLTFAWTGGLSADWFDGRNWSCGQVPTATSVVLIPTGLGTYPVVGSGTAQALNLTVQTGATLTLSATAGFALYGNAVYNGTCFATRTSTWTFAGSGTQTVSGSTPLQFGNVVINPGVTVQAANVLCVYGNWTNNGTFLNGGSSYGVVFNGPTGFTQLIGGSSVTTFYNVTIDPNTSVSLGLNVVFAGNLVVNGGFAAGGYAVVFSGTTAQTIGGAGTTTFSGITISNTVGLTLVSNITVLGNWINNGLFFGGSYSVIFGGTVAQLIGGTQVTNFYNVTFQNPVSVTLTQNIYVLGGFANSGVFYGYQVIGGVTTGYFVRFGGSIAQVINANATTYFYHFYADNAAGVSLATNIYIAGNYYLYAGSFSPGTFTVYFNGTEGPGFVQTVGGYTAFSFYGWNIGSGAYVRLLQNVTWLGSFANAGTFYGYNLVGGVYTGYTASFGGTGAQVIGGGGIYEFWHVTWNNLAGITLNQNISVWGNWLNNGGYLANGYLVNFLGNVAQTIGGAVNTVFHHVTITNAVSVALLQPITVFGNWAGAGVFLGNGYLVYFNGTAAQTIFAGLNTRFFDLRFSNPTTVTLLSNIYLAGNWTHDGGFVANGFRVFFGGTGATQIIAGTVLTQFHHLAILNGAQVQLGRIVSILGDWTNNGSFLHGNFTVTFSGSIAQLIGGSTPTIFYGLTFANTGTVTLAQNIRVRGGWLNNGVFAPGSFIVYFDGSIAQVIGGSAVSTFFGLNILNTVGVSLSGPIFIAGNLVNDGLFSCASYLVTFNGTALQNIGGLSTTIFGNITTNNAGGVALGQHIRVRGDFRNLALFTAGGYIVYFDGSLAQSIYSTGTLTFHDVVFANTLGVTLQNNIFLTGNWTNNGGFLANGQRVTFAGSVLQLIGGTVNSLFHHFTISPSASVQQNLGITLLGDWTNNGSFLHNSLLVYFNGTVLQTIAGSALSIFYDVTFNNAVNVSLGQNIDVVRNFVNQGGYCGCGFRTRFNGTVPQSISCTSGRTRFHDLTFANPAGVTLLDGIYVSGLWVNNGGYLANSQTVIFDGTALQTIGGTVLSAFYNVGITNAVNVQLLRDITVGGFWNNTGRFGGNGFGVIFNGLALQTITTTGALARTSFHHVTWANLVGGVLAGDLYVAGNWFCNGPFNPATYTVYFNGTVAQTCGGLTQLRFFGLSCANPAGVTYTGPVYLLGNFVNTGLVSCGTFGWYCVGTTAQAIGGISTTPTRFYDLFIQNPTGVTATDNWFLTRVLTLTTGNLAANGHLTLTSNATGTAMVINPVGGGVVTGVATMERFITGLSGAAGYRHYSSPMKLSGNGISTTMQEFADDLPVFELNPAYNTAGNSATPFPTLFQYDETRLTAARPGFDDGWMVPTASQDLLPLRGYTAQTLPTTTVDIAGLLQTGNVSYSLGRGSLANSGWHLLGNPYPAPMDWDVVRNPLNNMLSGVADALYVFQPSGQYTGTYQAYVNGLGQNGGTKDLAAMQGFFVRATAPTASVSFTNAVRATSYLSPTFNRQNPNSQQPIANNPKPVLRLEARNVATATADETVIYFEPAAALGFSPRHDAYKVQLNGNGRPSLWSQAGTESFAVNGLPNLATAPVVPLGVRVSVDGTHELVLTGLTDAPTGTQVWLEDRVLNRRQNLAASPHYAFSMLASFAGPRFYLNFVAASPLAVTTGQLAARTALYPNPTTTRATLELAGLREQGPVKVEVVNVLGQTVQQLSAKPRQGLLTETLDLSALPTGIYTVRIHTQEGTVMKRLMKE</sequence>
<dbReference type="InterPro" id="IPR014756">
    <property type="entry name" value="Ig_E-set"/>
</dbReference>
<dbReference type="InterPro" id="IPR036179">
    <property type="entry name" value="Ig-like_dom_sf"/>
</dbReference>
<accession>A0ABP7PZ47</accession>
<organism evidence="2 3">
    <name type="scientific">Hymenobacter antarcticus</name>
    <dbReference type="NCBI Taxonomy" id="486270"/>
    <lineage>
        <taxon>Bacteria</taxon>
        <taxon>Pseudomonadati</taxon>
        <taxon>Bacteroidota</taxon>
        <taxon>Cytophagia</taxon>
        <taxon>Cytophagales</taxon>
        <taxon>Hymenobacteraceae</taxon>
        <taxon>Hymenobacter</taxon>
    </lineage>
</organism>
<dbReference type="Pfam" id="PF18962">
    <property type="entry name" value="Por_Secre_tail"/>
    <property type="match status" value="1"/>
</dbReference>
<feature type="domain" description="Immunoglobulin" evidence="1">
    <location>
        <begin position="1241"/>
        <end position="1335"/>
    </location>
</feature>
<evidence type="ECO:0000259" key="1">
    <source>
        <dbReference type="SMART" id="SM00409"/>
    </source>
</evidence>
<reference evidence="3" key="1">
    <citation type="journal article" date="2019" name="Int. J. Syst. Evol. Microbiol.">
        <title>The Global Catalogue of Microorganisms (GCM) 10K type strain sequencing project: providing services to taxonomists for standard genome sequencing and annotation.</title>
        <authorList>
            <consortium name="The Broad Institute Genomics Platform"/>
            <consortium name="The Broad Institute Genome Sequencing Center for Infectious Disease"/>
            <person name="Wu L."/>
            <person name="Ma J."/>
        </authorList>
    </citation>
    <scope>NUCLEOTIDE SEQUENCE [LARGE SCALE GENOMIC DNA]</scope>
    <source>
        <strain evidence="3">JCM 17217</strain>
    </source>
</reference>
<dbReference type="Gene3D" id="2.60.40.10">
    <property type="entry name" value="Immunoglobulins"/>
    <property type="match status" value="5"/>
</dbReference>
<dbReference type="InterPro" id="IPR003599">
    <property type="entry name" value="Ig_sub"/>
</dbReference>
<dbReference type="NCBIfam" id="TIGR04183">
    <property type="entry name" value="Por_Secre_tail"/>
    <property type="match status" value="1"/>
</dbReference>
<proteinExistence type="predicted"/>
<feature type="domain" description="Immunoglobulin" evidence="1">
    <location>
        <begin position="887"/>
        <end position="956"/>
    </location>
</feature>
<dbReference type="InterPro" id="IPR006626">
    <property type="entry name" value="PbH1"/>
</dbReference>
<dbReference type="SMART" id="SM00710">
    <property type="entry name" value="PbH1"/>
    <property type="match status" value="8"/>
</dbReference>
<evidence type="ECO:0000313" key="3">
    <source>
        <dbReference type="Proteomes" id="UP001501556"/>
    </source>
</evidence>
<dbReference type="InterPro" id="IPR017868">
    <property type="entry name" value="Filamin/ABP280_repeat-like"/>
</dbReference>
<dbReference type="SUPFAM" id="SSF48726">
    <property type="entry name" value="Immunoglobulin"/>
    <property type="match status" value="1"/>
</dbReference>
<evidence type="ECO:0000313" key="2">
    <source>
        <dbReference type="EMBL" id="GAA3973647.1"/>
    </source>
</evidence>
<dbReference type="SMART" id="SM00409">
    <property type="entry name" value="IG"/>
    <property type="match status" value="4"/>
</dbReference>
<feature type="domain" description="Immunoglobulin" evidence="1">
    <location>
        <begin position="1073"/>
        <end position="1149"/>
    </location>
</feature>
<dbReference type="Proteomes" id="UP001501556">
    <property type="component" value="Unassembled WGS sequence"/>
</dbReference>
<gene>
    <name evidence="2" type="ORF">GCM10022407_19300</name>
</gene>
<dbReference type="RefSeq" id="WP_345123587.1">
    <property type="nucleotide sequence ID" value="NZ_BAABDI010000011.1"/>
</dbReference>
<comment type="caution">
    <text evidence="2">The sequence shown here is derived from an EMBL/GenBank/DDBJ whole genome shotgun (WGS) entry which is preliminary data.</text>
</comment>